<feature type="compositionally biased region" description="Basic and acidic residues" evidence="1">
    <location>
        <begin position="1"/>
        <end position="11"/>
    </location>
</feature>
<evidence type="ECO:0000313" key="5">
    <source>
        <dbReference type="EMBL" id="KAE9187962.1"/>
    </source>
</evidence>
<evidence type="ECO:0000256" key="1">
    <source>
        <dbReference type="SAM" id="MobiDB-lite"/>
    </source>
</evidence>
<keyword evidence="8" id="KW-1185">Reference proteome</keyword>
<dbReference type="Proteomes" id="UP000441208">
    <property type="component" value="Unassembled WGS sequence"/>
</dbReference>
<evidence type="ECO:0000313" key="11">
    <source>
        <dbReference type="Proteomes" id="UP000476176"/>
    </source>
</evidence>
<feature type="region of interest" description="Disordered" evidence="1">
    <location>
        <begin position="1"/>
        <end position="25"/>
    </location>
</feature>
<comment type="caution">
    <text evidence="3">The sequence shown here is derived from an EMBL/GenBank/DDBJ whole genome shotgun (WGS) entry which is preliminary data.</text>
</comment>
<sequence length="124" mass="13256">MDHVAASESRRVASVKSPPVASSSPETMIQEFSLFLLPRVHQHPTQVIMTFSSKSSPSTASQGFTNSGHVAVSVPASKFKTIHSSIDSSFVNSGQAILEESTGYTGFAATPYTPRVIDQCDRPV</sequence>
<dbReference type="Proteomes" id="UP000437068">
    <property type="component" value="Unassembled WGS sequence"/>
</dbReference>
<dbReference type="EMBL" id="QXFZ01001606">
    <property type="protein sequence ID" value="KAE9087720.1"/>
    <property type="molecule type" value="Genomic_DNA"/>
</dbReference>
<evidence type="ECO:0000313" key="7">
    <source>
        <dbReference type="Proteomes" id="UP000429523"/>
    </source>
</evidence>
<evidence type="ECO:0000313" key="9">
    <source>
        <dbReference type="Proteomes" id="UP000437068"/>
    </source>
</evidence>
<evidence type="ECO:0000313" key="10">
    <source>
        <dbReference type="Proteomes" id="UP000441208"/>
    </source>
</evidence>
<evidence type="ECO:0000313" key="3">
    <source>
        <dbReference type="EMBL" id="KAE9087720.1"/>
    </source>
</evidence>
<gene>
    <name evidence="6" type="ORF">PF001_g22971</name>
    <name evidence="4" type="ORF">PF004_g29451</name>
    <name evidence="5" type="ORF">PF005_g20249</name>
    <name evidence="3" type="ORF">PF007_g20267</name>
    <name evidence="2" type="ORF">PF009_g24742</name>
</gene>
<dbReference type="Proteomes" id="UP000433483">
    <property type="component" value="Unassembled WGS sequence"/>
</dbReference>
<dbReference type="Proteomes" id="UP000476176">
    <property type="component" value="Unassembled WGS sequence"/>
</dbReference>
<reference evidence="7 8" key="1">
    <citation type="submission" date="2018-08" db="EMBL/GenBank/DDBJ databases">
        <title>Genomic investigation of the strawberry pathogen Phytophthora fragariae indicates pathogenicity is determined by transcriptional variation in three key races.</title>
        <authorList>
            <person name="Adams T.M."/>
            <person name="Armitage A.D."/>
            <person name="Sobczyk M.K."/>
            <person name="Bates H.J."/>
            <person name="Dunwell J.M."/>
            <person name="Nellist C.F."/>
            <person name="Harrison R.J."/>
        </authorList>
    </citation>
    <scope>NUCLEOTIDE SEQUENCE [LARGE SCALE GENOMIC DNA]</scope>
    <source>
        <strain evidence="6 9">A4</strain>
        <strain evidence="4 11">BC-23</strain>
        <strain evidence="5 8">NOV-27</strain>
        <strain evidence="3 10">NOV-71</strain>
        <strain evidence="2 7">NOV-9</strain>
    </source>
</reference>
<evidence type="ECO:0000313" key="8">
    <source>
        <dbReference type="Proteomes" id="UP000433483"/>
    </source>
</evidence>
<dbReference type="EMBL" id="QXGF01002356">
    <property type="protein sequence ID" value="KAE8925038.1"/>
    <property type="molecule type" value="Genomic_DNA"/>
</dbReference>
<organism evidence="3 10">
    <name type="scientific">Phytophthora fragariae</name>
    <dbReference type="NCBI Taxonomy" id="53985"/>
    <lineage>
        <taxon>Eukaryota</taxon>
        <taxon>Sar</taxon>
        <taxon>Stramenopiles</taxon>
        <taxon>Oomycota</taxon>
        <taxon>Peronosporomycetes</taxon>
        <taxon>Peronosporales</taxon>
        <taxon>Peronosporaceae</taxon>
        <taxon>Phytophthora</taxon>
    </lineage>
</organism>
<protein>
    <submittedName>
        <fullName evidence="3">Uncharacterized protein</fullName>
    </submittedName>
</protein>
<evidence type="ECO:0000313" key="2">
    <source>
        <dbReference type="EMBL" id="KAE8925038.1"/>
    </source>
</evidence>
<dbReference type="EMBL" id="QXGE01002286">
    <property type="protein sequence ID" value="KAE9283193.1"/>
    <property type="molecule type" value="Genomic_DNA"/>
</dbReference>
<feature type="compositionally biased region" description="Low complexity" evidence="1">
    <location>
        <begin position="12"/>
        <end position="25"/>
    </location>
</feature>
<dbReference type="Proteomes" id="UP000429523">
    <property type="component" value="Unassembled WGS sequence"/>
</dbReference>
<name>A0A6A3R338_9STRA</name>
<dbReference type="AlphaFoldDB" id="A0A6A3R338"/>
<evidence type="ECO:0000313" key="6">
    <source>
        <dbReference type="EMBL" id="KAE9283193.1"/>
    </source>
</evidence>
<dbReference type="EMBL" id="QXGC01005360">
    <property type="protein sequence ID" value="KAE9165578.1"/>
    <property type="molecule type" value="Genomic_DNA"/>
</dbReference>
<dbReference type="EMBL" id="QXGB01001617">
    <property type="protein sequence ID" value="KAE9187962.1"/>
    <property type="molecule type" value="Genomic_DNA"/>
</dbReference>
<evidence type="ECO:0000313" key="4">
    <source>
        <dbReference type="EMBL" id="KAE9165578.1"/>
    </source>
</evidence>
<accession>A0A6A3R338</accession>
<proteinExistence type="predicted"/>